<dbReference type="GO" id="GO:0098797">
    <property type="term" value="C:plasma membrane protein complex"/>
    <property type="evidence" value="ECO:0007669"/>
    <property type="project" value="TreeGrafter"/>
</dbReference>
<sequence>MSLSPLLPSPTGLLSWMLLSTVLLGACWLFYRVLLRQERCFQFNSRFLLYTPWLVLALPPLLGLAGPWLASLLLTWQTLVPGTSGLLSGGVLPAVTISATGAPGPASLDMHWLLLVYGAGVLALMSGKAWQLLLLWQTARSWPTEARQGYTLAYTGGQRPVSSFGHRIFWDETLGLSADEAAQILRHEEAHIKLGHSRERLMLELARTLLWFNPFVHFYPAALELTHELLADEAALGHSEGTGAAESYTTLLARVALRQLHLELPLTHSFTQSFTLTRIRMLTSQSPVRRWKQWLLLPLSTALVLLVACEKATDPASVITKSDASLSEPPLPPPPAQEAEDTPPPPPPPVYFFVEHMPEYVGGQEKLLADIGKQVKYPASALAEKLEGRVFIRFIVAADGSLQAAQLQKGIDYEVKYPGADGQQQTTRITTPAAQAMNEAALNAVRNLPGQWKPGTQNGQPVAVFFTVPITFSLK</sequence>
<keyword evidence="2" id="KW-1133">Transmembrane helix</keyword>
<dbReference type="InterPro" id="IPR051045">
    <property type="entry name" value="TonB-dependent_transducer"/>
</dbReference>
<dbReference type="GO" id="GO:0055085">
    <property type="term" value="P:transmembrane transport"/>
    <property type="evidence" value="ECO:0007669"/>
    <property type="project" value="InterPro"/>
</dbReference>
<dbReference type="SUPFAM" id="SSF74653">
    <property type="entry name" value="TolA/TonB C-terminal domain"/>
    <property type="match status" value="1"/>
</dbReference>
<dbReference type="Gene3D" id="3.30.1150.10">
    <property type="match status" value="1"/>
</dbReference>
<keyword evidence="5" id="KW-1185">Reference proteome</keyword>
<dbReference type="GO" id="GO:0031992">
    <property type="term" value="F:energy transducer activity"/>
    <property type="evidence" value="ECO:0007669"/>
    <property type="project" value="TreeGrafter"/>
</dbReference>
<evidence type="ECO:0000256" key="2">
    <source>
        <dbReference type="SAM" id="Phobius"/>
    </source>
</evidence>
<feature type="domain" description="TonB C-terminal" evidence="3">
    <location>
        <begin position="362"/>
        <end position="475"/>
    </location>
</feature>
<dbReference type="EMBL" id="FYEW01000003">
    <property type="protein sequence ID" value="SNC77294.1"/>
    <property type="molecule type" value="Genomic_DNA"/>
</dbReference>
<keyword evidence="2" id="KW-0812">Transmembrane</keyword>
<dbReference type="RefSeq" id="WP_170934865.1">
    <property type="nucleotide sequence ID" value="NZ_FYEW01000003.1"/>
</dbReference>
<dbReference type="InterPro" id="IPR037682">
    <property type="entry name" value="TonB_C"/>
</dbReference>
<dbReference type="Pfam" id="PF05569">
    <property type="entry name" value="Peptidase_M56"/>
    <property type="match status" value="1"/>
</dbReference>
<evidence type="ECO:0000259" key="3">
    <source>
        <dbReference type="PROSITE" id="PS52015"/>
    </source>
</evidence>
<feature type="transmembrane region" description="Helical" evidence="2">
    <location>
        <begin position="47"/>
        <end position="70"/>
    </location>
</feature>
<evidence type="ECO:0000313" key="5">
    <source>
        <dbReference type="Proteomes" id="UP000198131"/>
    </source>
</evidence>
<organism evidence="4 5">
    <name type="scientific">Hymenobacter gelipurpurascens</name>
    <dbReference type="NCBI Taxonomy" id="89968"/>
    <lineage>
        <taxon>Bacteria</taxon>
        <taxon>Pseudomonadati</taxon>
        <taxon>Bacteroidota</taxon>
        <taxon>Cytophagia</taxon>
        <taxon>Cytophagales</taxon>
        <taxon>Hymenobacteraceae</taxon>
        <taxon>Hymenobacter</taxon>
    </lineage>
</organism>
<dbReference type="Pfam" id="PF03544">
    <property type="entry name" value="TonB_C"/>
    <property type="match status" value="1"/>
</dbReference>
<evidence type="ECO:0000256" key="1">
    <source>
        <dbReference type="SAM" id="MobiDB-lite"/>
    </source>
</evidence>
<feature type="compositionally biased region" description="Pro residues" evidence="1">
    <location>
        <begin position="329"/>
        <end position="350"/>
    </location>
</feature>
<reference evidence="5" key="1">
    <citation type="submission" date="2017-06" db="EMBL/GenBank/DDBJ databases">
        <authorList>
            <person name="Varghese N."/>
            <person name="Submissions S."/>
        </authorList>
    </citation>
    <scope>NUCLEOTIDE SEQUENCE [LARGE SCALE GENOMIC DNA]</scope>
    <source>
        <strain evidence="5">DSM 11116</strain>
    </source>
</reference>
<dbReference type="PROSITE" id="PS52015">
    <property type="entry name" value="TONB_CTD"/>
    <property type="match status" value="1"/>
</dbReference>
<dbReference type="PANTHER" id="PTHR33446:SF2">
    <property type="entry name" value="PROTEIN TONB"/>
    <property type="match status" value="1"/>
</dbReference>
<feature type="transmembrane region" description="Helical" evidence="2">
    <location>
        <begin position="82"/>
        <end position="102"/>
    </location>
</feature>
<dbReference type="PANTHER" id="PTHR33446">
    <property type="entry name" value="PROTEIN TONB-RELATED"/>
    <property type="match status" value="1"/>
</dbReference>
<dbReference type="AlphaFoldDB" id="A0A212UGV7"/>
<evidence type="ECO:0000313" key="4">
    <source>
        <dbReference type="EMBL" id="SNC77294.1"/>
    </source>
</evidence>
<feature type="region of interest" description="Disordered" evidence="1">
    <location>
        <begin position="319"/>
        <end position="350"/>
    </location>
</feature>
<keyword evidence="2" id="KW-0472">Membrane</keyword>
<accession>A0A212UGV7</accession>
<dbReference type="Proteomes" id="UP000198131">
    <property type="component" value="Unassembled WGS sequence"/>
</dbReference>
<feature type="transmembrane region" description="Helical" evidence="2">
    <location>
        <begin position="114"/>
        <end position="136"/>
    </location>
</feature>
<protein>
    <submittedName>
        <fullName evidence="4">TonB protein C-terminal</fullName>
    </submittedName>
</protein>
<dbReference type="InterPro" id="IPR008756">
    <property type="entry name" value="Peptidase_M56"/>
</dbReference>
<name>A0A212UGV7_9BACT</name>
<gene>
    <name evidence="4" type="ORF">SAMN06265337_3877</name>
</gene>
<feature type="transmembrane region" description="Helical" evidence="2">
    <location>
        <begin position="13"/>
        <end position="35"/>
    </location>
</feature>
<proteinExistence type="predicted"/>